<evidence type="ECO:0000313" key="2">
    <source>
        <dbReference type="Proteomes" id="UP000276133"/>
    </source>
</evidence>
<name>A0A3M7Q5K0_BRAPC</name>
<proteinExistence type="predicted"/>
<organism evidence="1 2">
    <name type="scientific">Brachionus plicatilis</name>
    <name type="common">Marine rotifer</name>
    <name type="synonym">Brachionus muelleri</name>
    <dbReference type="NCBI Taxonomy" id="10195"/>
    <lineage>
        <taxon>Eukaryota</taxon>
        <taxon>Metazoa</taxon>
        <taxon>Spiralia</taxon>
        <taxon>Gnathifera</taxon>
        <taxon>Rotifera</taxon>
        <taxon>Eurotatoria</taxon>
        <taxon>Monogononta</taxon>
        <taxon>Pseudotrocha</taxon>
        <taxon>Ploima</taxon>
        <taxon>Brachionidae</taxon>
        <taxon>Brachionus</taxon>
    </lineage>
</organism>
<reference evidence="1 2" key="1">
    <citation type="journal article" date="2018" name="Sci. Rep.">
        <title>Genomic signatures of local adaptation to the degree of environmental predictability in rotifers.</title>
        <authorList>
            <person name="Franch-Gras L."/>
            <person name="Hahn C."/>
            <person name="Garcia-Roger E.M."/>
            <person name="Carmona M.J."/>
            <person name="Serra M."/>
            <person name="Gomez A."/>
        </authorList>
    </citation>
    <scope>NUCLEOTIDE SEQUENCE [LARGE SCALE GENOMIC DNA]</scope>
    <source>
        <strain evidence="1">HYR1</strain>
    </source>
</reference>
<protein>
    <submittedName>
        <fullName evidence="1">Uncharacterized protein</fullName>
    </submittedName>
</protein>
<evidence type="ECO:0000313" key="1">
    <source>
        <dbReference type="EMBL" id="RNA06464.1"/>
    </source>
</evidence>
<sequence length="103" mass="11736">MTVRQNIQMNRKLVKSLKEFTFTEQIGVYYAITGIEKESTYIKMFAINLKNCTSDVKLKFSIWMGQHSTMIKNLIRNKSAHSTTVSILAPTQRPINPPISAIS</sequence>
<dbReference type="EMBL" id="REGN01007389">
    <property type="protein sequence ID" value="RNA06464.1"/>
    <property type="molecule type" value="Genomic_DNA"/>
</dbReference>
<dbReference type="AlphaFoldDB" id="A0A3M7Q5K0"/>
<accession>A0A3M7Q5K0</accession>
<comment type="caution">
    <text evidence="1">The sequence shown here is derived from an EMBL/GenBank/DDBJ whole genome shotgun (WGS) entry which is preliminary data.</text>
</comment>
<keyword evidence="2" id="KW-1185">Reference proteome</keyword>
<dbReference type="Proteomes" id="UP000276133">
    <property type="component" value="Unassembled WGS sequence"/>
</dbReference>
<gene>
    <name evidence="1" type="ORF">BpHYR1_000396</name>
</gene>